<dbReference type="Proteomes" id="UP000295124">
    <property type="component" value="Unassembled WGS sequence"/>
</dbReference>
<name>A0A4R4YK40_9ACTN</name>
<organism evidence="2 3">
    <name type="scientific">Kribbella antibiotica</name>
    <dbReference type="NCBI Taxonomy" id="190195"/>
    <lineage>
        <taxon>Bacteria</taxon>
        <taxon>Bacillati</taxon>
        <taxon>Actinomycetota</taxon>
        <taxon>Actinomycetes</taxon>
        <taxon>Propionibacteriales</taxon>
        <taxon>Kribbellaceae</taxon>
        <taxon>Kribbella</taxon>
    </lineage>
</organism>
<feature type="chain" id="PRO_5020961463" evidence="1">
    <location>
        <begin position="24"/>
        <end position="79"/>
    </location>
</feature>
<accession>A0A4R4YK40</accession>
<dbReference type="RefSeq" id="WP_132176887.1">
    <property type="nucleotide sequence ID" value="NZ_SMKX01000208.1"/>
</dbReference>
<proteinExistence type="predicted"/>
<feature type="signal peptide" evidence="1">
    <location>
        <begin position="1"/>
        <end position="23"/>
    </location>
</feature>
<gene>
    <name evidence="2" type="ORF">E1263_38960</name>
</gene>
<protein>
    <submittedName>
        <fullName evidence="2">Uncharacterized protein</fullName>
    </submittedName>
</protein>
<sequence length="79" mass="8517">MKTLGKLALAAIALTAMALPASAAPPPNLVVHCWVFGETVVGPYGVSNVWYLVTDKNTHKQRYVSDANVDIDQSLYPNC</sequence>
<keyword evidence="1" id="KW-0732">Signal</keyword>
<keyword evidence="3" id="KW-1185">Reference proteome</keyword>
<comment type="caution">
    <text evidence="2">The sequence shown here is derived from an EMBL/GenBank/DDBJ whole genome shotgun (WGS) entry which is preliminary data.</text>
</comment>
<reference evidence="2 3" key="1">
    <citation type="submission" date="2019-03" db="EMBL/GenBank/DDBJ databases">
        <title>Draft genome sequences of novel Actinobacteria.</title>
        <authorList>
            <person name="Sahin N."/>
            <person name="Ay H."/>
            <person name="Saygin H."/>
        </authorList>
    </citation>
    <scope>NUCLEOTIDE SEQUENCE [LARGE SCALE GENOMIC DNA]</scope>
    <source>
        <strain evidence="2 3">JCM 13523</strain>
    </source>
</reference>
<dbReference type="AlphaFoldDB" id="A0A4R4YK40"/>
<evidence type="ECO:0000256" key="1">
    <source>
        <dbReference type="SAM" id="SignalP"/>
    </source>
</evidence>
<dbReference type="EMBL" id="SMKX01000208">
    <property type="protein sequence ID" value="TDD45315.1"/>
    <property type="molecule type" value="Genomic_DNA"/>
</dbReference>
<evidence type="ECO:0000313" key="2">
    <source>
        <dbReference type="EMBL" id="TDD45315.1"/>
    </source>
</evidence>
<evidence type="ECO:0000313" key="3">
    <source>
        <dbReference type="Proteomes" id="UP000295124"/>
    </source>
</evidence>
<dbReference type="OrthoDB" id="4305308at2"/>